<dbReference type="RefSeq" id="WP_189490653.1">
    <property type="nucleotide sequence ID" value="NZ_BMZG01000002.1"/>
</dbReference>
<sequence length="295" mass="32914">MSNELATKNEFGIGSVMSDNGLFDRMHRLAEVMASSKMTVPKHLQGNTGDCMAIVMQASQWKMNPFAVAQKTHIVNGNLGYEAQLVAAVINSSGVVSDRFSFDWQGNWDKWDANTTDRNLEKSLTVIVSATIKGESEPRSLLVSMSQATVRNSPLWKSDPKQQLAYLAQKKWARLFAPDVILGVYSADEFDELPQMKELTPDGGFKQSEPVYYPADQFKNNFEKWKSAIQNGKKTPEEVIATVETKGKLTDEQRKQILSVTNIVIDAEPVDEPQQQNEAASPQAADDYDEDNPFN</sequence>
<organism evidence="2 3">
    <name type="scientific">Formosimonas limnophila</name>
    <dbReference type="NCBI Taxonomy" id="1384487"/>
    <lineage>
        <taxon>Bacteria</taxon>
        <taxon>Pseudomonadati</taxon>
        <taxon>Pseudomonadota</taxon>
        <taxon>Betaproteobacteria</taxon>
        <taxon>Burkholderiales</taxon>
        <taxon>Burkholderiaceae</taxon>
        <taxon>Formosimonas</taxon>
    </lineage>
</organism>
<reference evidence="2" key="1">
    <citation type="journal article" date="2014" name="Int. J. Syst. Evol. Microbiol.">
        <title>Complete genome sequence of Corynebacterium casei LMG S-19264T (=DSM 44701T), isolated from a smear-ripened cheese.</title>
        <authorList>
            <consortium name="US DOE Joint Genome Institute (JGI-PGF)"/>
            <person name="Walter F."/>
            <person name="Albersmeier A."/>
            <person name="Kalinowski J."/>
            <person name="Ruckert C."/>
        </authorList>
    </citation>
    <scope>NUCLEOTIDE SEQUENCE</scope>
    <source>
        <strain evidence="2">KCTC 32501</strain>
    </source>
</reference>
<dbReference type="Pfam" id="PF03837">
    <property type="entry name" value="RecT"/>
    <property type="match status" value="1"/>
</dbReference>
<name>A0A8J3CLC0_9BURK</name>
<dbReference type="GO" id="GO:0003677">
    <property type="term" value="F:DNA binding"/>
    <property type="evidence" value="ECO:0007669"/>
    <property type="project" value="InterPro"/>
</dbReference>
<evidence type="ECO:0000313" key="2">
    <source>
        <dbReference type="EMBL" id="GHA65941.1"/>
    </source>
</evidence>
<dbReference type="AlphaFoldDB" id="A0A8J3CLC0"/>
<feature type="compositionally biased region" description="Acidic residues" evidence="1">
    <location>
        <begin position="286"/>
        <end position="295"/>
    </location>
</feature>
<protein>
    <submittedName>
        <fullName evidence="2">DNA recombination protein RecT</fullName>
    </submittedName>
</protein>
<dbReference type="Proteomes" id="UP000614287">
    <property type="component" value="Unassembled WGS sequence"/>
</dbReference>
<dbReference type="InterPro" id="IPR018330">
    <property type="entry name" value="RecT_fam"/>
</dbReference>
<gene>
    <name evidence="2" type="ORF">GCM10009007_02970</name>
</gene>
<proteinExistence type="predicted"/>
<dbReference type="EMBL" id="BMZG01000002">
    <property type="protein sequence ID" value="GHA65941.1"/>
    <property type="molecule type" value="Genomic_DNA"/>
</dbReference>
<reference evidence="2" key="2">
    <citation type="submission" date="2020-09" db="EMBL/GenBank/DDBJ databases">
        <authorList>
            <person name="Sun Q."/>
            <person name="Kim S."/>
        </authorList>
    </citation>
    <scope>NUCLEOTIDE SEQUENCE</scope>
    <source>
        <strain evidence="2">KCTC 32501</strain>
    </source>
</reference>
<feature type="region of interest" description="Disordered" evidence="1">
    <location>
        <begin position="266"/>
        <end position="295"/>
    </location>
</feature>
<comment type="caution">
    <text evidence="2">The sequence shown here is derived from an EMBL/GenBank/DDBJ whole genome shotgun (WGS) entry which is preliminary data.</text>
</comment>
<evidence type="ECO:0000256" key="1">
    <source>
        <dbReference type="SAM" id="MobiDB-lite"/>
    </source>
</evidence>
<dbReference type="GO" id="GO:0006259">
    <property type="term" value="P:DNA metabolic process"/>
    <property type="evidence" value="ECO:0007669"/>
    <property type="project" value="InterPro"/>
</dbReference>
<evidence type="ECO:0000313" key="3">
    <source>
        <dbReference type="Proteomes" id="UP000614287"/>
    </source>
</evidence>
<accession>A0A8J3CLC0</accession>
<keyword evidence="3" id="KW-1185">Reference proteome</keyword>